<evidence type="ECO:0000259" key="2">
    <source>
        <dbReference type="Pfam" id="PF00857"/>
    </source>
</evidence>
<accession>A0ABP8JNJ2</accession>
<evidence type="ECO:0000256" key="1">
    <source>
        <dbReference type="ARBA" id="ARBA00022801"/>
    </source>
</evidence>
<evidence type="ECO:0000313" key="4">
    <source>
        <dbReference type="Proteomes" id="UP001500390"/>
    </source>
</evidence>
<dbReference type="SUPFAM" id="SSF52499">
    <property type="entry name" value="Isochorismatase-like hydrolases"/>
    <property type="match status" value="1"/>
</dbReference>
<evidence type="ECO:0000313" key="3">
    <source>
        <dbReference type="EMBL" id="GAA4393575.1"/>
    </source>
</evidence>
<gene>
    <name evidence="3" type="ORF">GCM10023153_13700</name>
</gene>
<proteinExistence type="predicted"/>
<organism evidence="3 4">
    <name type="scientific">Ornithinibacter aureus</name>
    <dbReference type="NCBI Taxonomy" id="622664"/>
    <lineage>
        <taxon>Bacteria</taxon>
        <taxon>Bacillati</taxon>
        <taxon>Actinomycetota</taxon>
        <taxon>Actinomycetes</taxon>
        <taxon>Micrococcales</taxon>
        <taxon>Intrasporangiaceae</taxon>
        <taxon>Ornithinibacter</taxon>
    </lineage>
</organism>
<dbReference type="InterPro" id="IPR036380">
    <property type="entry name" value="Isochorismatase-like_sf"/>
</dbReference>
<dbReference type="Proteomes" id="UP001500390">
    <property type="component" value="Unassembled WGS sequence"/>
</dbReference>
<dbReference type="InterPro" id="IPR050272">
    <property type="entry name" value="Isochorismatase-like_hydrls"/>
</dbReference>
<keyword evidence="1" id="KW-0378">Hydrolase</keyword>
<dbReference type="RefSeq" id="WP_159902797.1">
    <property type="nucleotide sequence ID" value="NZ_BAABFX010000022.1"/>
</dbReference>
<feature type="domain" description="Isochorismatase-like" evidence="2">
    <location>
        <begin position="17"/>
        <end position="180"/>
    </location>
</feature>
<reference evidence="4" key="1">
    <citation type="journal article" date="2019" name="Int. J. Syst. Evol. Microbiol.">
        <title>The Global Catalogue of Microorganisms (GCM) 10K type strain sequencing project: providing services to taxonomists for standard genome sequencing and annotation.</title>
        <authorList>
            <consortium name="The Broad Institute Genomics Platform"/>
            <consortium name="The Broad Institute Genome Sequencing Center for Infectious Disease"/>
            <person name="Wu L."/>
            <person name="Ma J."/>
        </authorList>
    </citation>
    <scope>NUCLEOTIDE SEQUENCE [LARGE SCALE GENOMIC DNA]</scope>
    <source>
        <strain evidence="4">JCM 17738</strain>
    </source>
</reference>
<dbReference type="InterPro" id="IPR000868">
    <property type="entry name" value="Isochorismatase-like_dom"/>
</dbReference>
<name>A0ABP8JNJ2_9MICO</name>
<sequence length="186" mass="19337">MADAHAPRGSDGAGGDWLVIVDPQVIFADPQNSPWGSAMWAGTVDHIARLAAASTPSRTIITRFVADPSLGGSWRPYYEEWPFALVPGDDPLYAVVPELADVAGHVVTAGTFGKWPVLRDLVGEGARLTLTGVSTDCCVLSTALPAADAGATVHIAAAGCAGSSEENHQRALDAMSLYGPQITIID</sequence>
<dbReference type="Pfam" id="PF00857">
    <property type="entry name" value="Isochorismatase"/>
    <property type="match status" value="1"/>
</dbReference>
<dbReference type="PANTHER" id="PTHR43540">
    <property type="entry name" value="PEROXYUREIDOACRYLATE/UREIDOACRYLATE AMIDOHYDROLASE-RELATED"/>
    <property type="match status" value="1"/>
</dbReference>
<dbReference type="EMBL" id="BAABFX010000022">
    <property type="protein sequence ID" value="GAA4393575.1"/>
    <property type="molecule type" value="Genomic_DNA"/>
</dbReference>
<keyword evidence="4" id="KW-1185">Reference proteome</keyword>
<comment type="caution">
    <text evidence="3">The sequence shown here is derived from an EMBL/GenBank/DDBJ whole genome shotgun (WGS) entry which is preliminary data.</text>
</comment>
<dbReference type="Gene3D" id="3.40.50.850">
    <property type="entry name" value="Isochorismatase-like"/>
    <property type="match status" value="1"/>
</dbReference>
<protein>
    <submittedName>
        <fullName evidence="3">Isochorismatase family protein</fullName>
    </submittedName>
</protein>